<evidence type="ECO:0000313" key="1">
    <source>
        <dbReference type="EMBL" id="QEE27011.1"/>
    </source>
</evidence>
<name>A0A5B9E964_9BACT</name>
<dbReference type="RefSeq" id="WP_147646207.1">
    <property type="nucleotide sequence ID" value="NZ_CP042806.1"/>
</dbReference>
<keyword evidence="1" id="KW-0378">Hydrolase</keyword>
<accession>A0A5B9E964</accession>
<protein>
    <submittedName>
        <fullName evidence="1">Abhydrolase domain-containing 18</fullName>
    </submittedName>
</protein>
<gene>
    <name evidence="1" type="ORF">FTW19_02700</name>
</gene>
<evidence type="ECO:0000313" key="2">
    <source>
        <dbReference type="Proteomes" id="UP000321820"/>
    </source>
</evidence>
<organism evidence="1 2">
    <name type="scientific">Terriglobus albidus</name>
    <dbReference type="NCBI Taxonomy" id="1592106"/>
    <lineage>
        <taxon>Bacteria</taxon>
        <taxon>Pseudomonadati</taxon>
        <taxon>Acidobacteriota</taxon>
        <taxon>Terriglobia</taxon>
        <taxon>Terriglobales</taxon>
        <taxon>Acidobacteriaceae</taxon>
        <taxon>Terriglobus</taxon>
    </lineage>
</organism>
<dbReference type="AlphaFoldDB" id="A0A5B9E964"/>
<dbReference type="Pfam" id="PF09752">
    <property type="entry name" value="ABHD18"/>
    <property type="match status" value="1"/>
</dbReference>
<reference evidence="1 2" key="1">
    <citation type="submission" date="2019-08" db="EMBL/GenBank/DDBJ databases">
        <title>Complete genome sequence of Terriglobus albidus strain ORNL.</title>
        <authorList>
            <person name="Podar M."/>
        </authorList>
    </citation>
    <scope>NUCLEOTIDE SEQUENCE [LARGE SCALE GENOMIC DNA]</scope>
    <source>
        <strain evidence="1 2">ORNL</strain>
    </source>
</reference>
<dbReference type="Gene3D" id="3.40.50.1820">
    <property type="entry name" value="alpha/beta hydrolase"/>
    <property type="match status" value="1"/>
</dbReference>
<dbReference type="EMBL" id="CP042806">
    <property type="protein sequence ID" value="QEE27011.1"/>
    <property type="molecule type" value="Genomic_DNA"/>
</dbReference>
<dbReference type="OrthoDB" id="105300at2"/>
<dbReference type="SUPFAM" id="SSF53474">
    <property type="entry name" value="alpha/beta-Hydrolases"/>
    <property type="match status" value="1"/>
</dbReference>
<proteinExistence type="predicted"/>
<sequence>MFKKLYSDWMYAWETRLTTADTNRIVRPLEWGFDWLAEWGTHVEEDPLGSMKAINGHIVANAEEFFSYQTPTDFRLEKRHPQLFPTNVRPETLAKDALWKANAEEGLIEEAEFLRFTSAVRTKYPENDQVNARWYPAPKHQDPKRPKQAIIVMPQWNADAFSHNVLCDLFNKFGVSALRLSKPYHDIRRPAELERSDYAVSSNIGRTIEAVRQAVVDVRSCIDWLQSQGYTHFGVLGTSLGSEYAFLSAAFDERLKVCAFNHASTSFGDVVWQGQSTRHVRAAFEEAGMSREDVRACFEAISPKNYMEQFARVKDRQTLVVYATYDLTFPLEFSLEVLRSFEQRGIPHTPKVLPCGHYVVGEKPYAWLDGWYLGTFVYRAFKRLRTAG</sequence>
<dbReference type="Proteomes" id="UP000321820">
    <property type="component" value="Chromosome"/>
</dbReference>
<dbReference type="InterPro" id="IPR029058">
    <property type="entry name" value="AB_hydrolase_fold"/>
</dbReference>
<dbReference type="InterPro" id="IPR019149">
    <property type="entry name" value="ABHD18"/>
</dbReference>
<dbReference type="GO" id="GO:0016787">
    <property type="term" value="F:hydrolase activity"/>
    <property type="evidence" value="ECO:0007669"/>
    <property type="project" value="UniProtKB-KW"/>
</dbReference>
<dbReference type="KEGG" id="talb:FTW19_02700"/>
<keyword evidence="2" id="KW-1185">Reference proteome</keyword>